<comment type="similarity">
    <text evidence="1">Belongs to the cytochrome P450 family.</text>
</comment>
<dbReference type="PRINTS" id="PR00359">
    <property type="entry name" value="BP450"/>
</dbReference>
<proteinExistence type="inferred from homology"/>
<dbReference type="Pfam" id="PF00067">
    <property type="entry name" value="p450"/>
    <property type="match status" value="1"/>
</dbReference>
<dbReference type="EMBL" id="LN831790">
    <property type="protein sequence ID" value="CQR65596.1"/>
    <property type="molecule type" value="Genomic_DNA"/>
</dbReference>
<dbReference type="InterPro" id="IPR001128">
    <property type="entry name" value="Cyt_P450"/>
</dbReference>
<dbReference type="PANTHER" id="PTHR46696:SF1">
    <property type="entry name" value="CYTOCHROME P450 YJIB-RELATED"/>
    <property type="match status" value="1"/>
</dbReference>
<organism evidence="3 4">
    <name type="scientific">Streptomyces leeuwenhoekii</name>
    <dbReference type="NCBI Taxonomy" id="1437453"/>
    <lineage>
        <taxon>Bacteria</taxon>
        <taxon>Bacillati</taxon>
        <taxon>Actinomycetota</taxon>
        <taxon>Actinomycetes</taxon>
        <taxon>Kitasatosporales</taxon>
        <taxon>Streptomycetaceae</taxon>
        <taxon>Streptomyces</taxon>
    </lineage>
</organism>
<dbReference type="Gene3D" id="1.10.630.10">
    <property type="entry name" value="Cytochrome P450"/>
    <property type="match status" value="1"/>
</dbReference>
<dbReference type="GO" id="GO:0004497">
    <property type="term" value="F:monooxygenase activity"/>
    <property type="evidence" value="ECO:0007669"/>
    <property type="project" value="InterPro"/>
</dbReference>
<feature type="region of interest" description="Disordered" evidence="2">
    <location>
        <begin position="382"/>
        <end position="422"/>
    </location>
</feature>
<gene>
    <name evidence="3" type="primary">sle_61400</name>
</gene>
<evidence type="ECO:0000313" key="4">
    <source>
        <dbReference type="Proteomes" id="UP000035016"/>
    </source>
</evidence>
<evidence type="ECO:0000256" key="1">
    <source>
        <dbReference type="ARBA" id="ARBA00010617"/>
    </source>
</evidence>
<dbReference type="GO" id="GO:0016705">
    <property type="term" value="F:oxidoreductase activity, acting on paired donors, with incorporation or reduction of molecular oxygen"/>
    <property type="evidence" value="ECO:0007669"/>
    <property type="project" value="InterPro"/>
</dbReference>
<protein>
    <submittedName>
        <fullName evidence="3">Cytochrome P450-SU1</fullName>
    </submittedName>
</protein>
<dbReference type="RefSeq" id="WP_166520584.1">
    <property type="nucleotide sequence ID" value="NZ_LN831790.1"/>
</dbReference>
<sequence>MNLSSTGTVTYPFDDGKEKALAPYDPELRASSGLAEVRMSFGDPAWLVTRNVEVRTALMDQRLRSREPSMDPGAPRMHPDTPSIPVNIAALSGPEHVCGRKVMAKSFTARRVPEFQPRTTESSRGLVDRLVGNGPVADFVDVFALSLPLHVICDMLGVPAGDVGQIMEWSDAFLEMKFTEPAPQQVGEYVTAFTEYLGGIIAARLVTLGEGVMGEMAEAVAAGAATLPEAAMLALGLMVTGLENSSIALANFVYVLDRTDQRRALCDNQHLVPTTVEELLRFLPLSAGAVLAGQATEDVAVDDHLVRAGETVILAYGAANRDEAVFHQPAEAELDREANTLTELTTRMPELRVHAADGELAWLITRQSRGFAELVPRQATFARSRRPARPLATPAGSPSTSSTRTSGRHTESTHRTPLLDGQTLPAAALAVSW</sequence>
<dbReference type="Proteomes" id="UP000035016">
    <property type="component" value="Chromosome Chromosome"/>
</dbReference>
<feature type="compositionally biased region" description="Low complexity" evidence="2">
    <location>
        <begin position="392"/>
        <end position="405"/>
    </location>
</feature>
<dbReference type="InterPro" id="IPR002397">
    <property type="entry name" value="Cyt_P450_B"/>
</dbReference>
<dbReference type="PANTHER" id="PTHR46696">
    <property type="entry name" value="P450, PUTATIVE (EUROFUNG)-RELATED"/>
    <property type="match status" value="1"/>
</dbReference>
<dbReference type="GO" id="GO:0005506">
    <property type="term" value="F:iron ion binding"/>
    <property type="evidence" value="ECO:0007669"/>
    <property type="project" value="InterPro"/>
</dbReference>
<dbReference type="AlphaFoldDB" id="A0A0F7W8H8"/>
<dbReference type="KEGG" id="sle:sle_61400"/>
<reference evidence="3 4" key="1">
    <citation type="submission" date="2015-02" db="EMBL/GenBank/DDBJ databases">
        <authorList>
            <person name="Gomez-Escribano P.J."/>
        </authorList>
    </citation>
    <scope>NUCLEOTIDE SEQUENCE [LARGE SCALE GENOMIC DNA]</scope>
    <source>
        <strain evidence="4">C34 (DSM 42122 / NRRL B-24963)</strain>
    </source>
</reference>
<name>A0A0F7W8H8_STRLW</name>
<dbReference type="SUPFAM" id="SSF48264">
    <property type="entry name" value="Cytochrome P450"/>
    <property type="match status" value="1"/>
</dbReference>
<evidence type="ECO:0000313" key="3">
    <source>
        <dbReference type="EMBL" id="CQR65596.1"/>
    </source>
</evidence>
<dbReference type="GO" id="GO:0020037">
    <property type="term" value="F:heme binding"/>
    <property type="evidence" value="ECO:0007669"/>
    <property type="project" value="InterPro"/>
</dbReference>
<evidence type="ECO:0000256" key="2">
    <source>
        <dbReference type="SAM" id="MobiDB-lite"/>
    </source>
</evidence>
<accession>A0A0F7W8H8</accession>
<dbReference type="InterPro" id="IPR036396">
    <property type="entry name" value="Cyt_P450_sf"/>
</dbReference>